<dbReference type="STRING" id="1314790.A0A1Y1YF38"/>
<comment type="caution">
    <text evidence="4">The sequence shown here is derived from an EMBL/GenBank/DDBJ whole genome shotgun (WGS) entry which is preliminary data.</text>
</comment>
<feature type="region of interest" description="Disordered" evidence="2">
    <location>
        <begin position="110"/>
        <end position="133"/>
    </location>
</feature>
<dbReference type="InterPro" id="IPR018466">
    <property type="entry name" value="Kre9/Knh1-like_N"/>
</dbReference>
<organism evidence="4 5">
    <name type="scientific">Basidiobolus meristosporus CBS 931.73</name>
    <dbReference type="NCBI Taxonomy" id="1314790"/>
    <lineage>
        <taxon>Eukaryota</taxon>
        <taxon>Fungi</taxon>
        <taxon>Fungi incertae sedis</taxon>
        <taxon>Zoopagomycota</taxon>
        <taxon>Entomophthoromycotina</taxon>
        <taxon>Basidiobolomycetes</taxon>
        <taxon>Basidiobolales</taxon>
        <taxon>Basidiobolaceae</taxon>
        <taxon>Basidiobolus</taxon>
    </lineage>
</organism>
<sequence>MASALTYVHSKAVITAPMQNSWKAGTKNIITWQDNSDGTPMPAKHDIALMQGKSTSLALVATISNNVDTSSGQYQWDIPATQAPAKDYAIRIGSAPNYSYSPSFEILASDGNANNNTNNSGSQPSDNNHKNDASSIVTASKLSTGALIGYIALQLL</sequence>
<dbReference type="Pfam" id="PF10342">
    <property type="entry name" value="Kre9_KNH"/>
    <property type="match status" value="1"/>
</dbReference>
<reference evidence="4 5" key="1">
    <citation type="submission" date="2016-07" db="EMBL/GenBank/DDBJ databases">
        <title>Pervasive Adenine N6-methylation of Active Genes in Fungi.</title>
        <authorList>
            <consortium name="DOE Joint Genome Institute"/>
            <person name="Mondo S.J."/>
            <person name="Dannebaum R.O."/>
            <person name="Kuo R.C."/>
            <person name="Labutti K."/>
            <person name="Haridas S."/>
            <person name="Kuo A."/>
            <person name="Salamov A."/>
            <person name="Ahrendt S.R."/>
            <person name="Lipzen A."/>
            <person name="Sullivan W."/>
            <person name="Andreopoulos W.B."/>
            <person name="Clum A."/>
            <person name="Lindquist E."/>
            <person name="Daum C."/>
            <person name="Ramamoorthy G.K."/>
            <person name="Gryganskyi A."/>
            <person name="Culley D."/>
            <person name="Magnuson J.K."/>
            <person name="James T.Y."/>
            <person name="O'Malley M.A."/>
            <person name="Stajich J.E."/>
            <person name="Spatafora J.W."/>
            <person name="Visel A."/>
            <person name="Grigoriev I.V."/>
        </authorList>
    </citation>
    <scope>NUCLEOTIDE SEQUENCE [LARGE SCALE GENOMIC DNA]</scope>
    <source>
        <strain evidence="4 5">CBS 931.73</strain>
    </source>
</reference>
<dbReference type="EMBL" id="MCFE01000152">
    <property type="protein sequence ID" value="ORX96533.1"/>
    <property type="molecule type" value="Genomic_DNA"/>
</dbReference>
<dbReference type="PANTHER" id="PTHR40633:SF1">
    <property type="entry name" value="GPI ANCHORED SERINE-THREONINE RICH PROTEIN (AFU_ORTHOLOGUE AFUA_1G03630)"/>
    <property type="match status" value="1"/>
</dbReference>
<dbReference type="Proteomes" id="UP000193498">
    <property type="component" value="Unassembled WGS sequence"/>
</dbReference>
<protein>
    <recommendedName>
        <fullName evidence="3">Yeast cell wall synthesis Kre9/Knh1-like N-terminal domain-containing protein</fullName>
    </recommendedName>
</protein>
<dbReference type="OrthoDB" id="2423596at2759"/>
<proteinExistence type="predicted"/>
<evidence type="ECO:0000256" key="1">
    <source>
        <dbReference type="ARBA" id="ARBA00022729"/>
    </source>
</evidence>
<evidence type="ECO:0000313" key="5">
    <source>
        <dbReference type="Proteomes" id="UP000193498"/>
    </source>
</evidence>
<evidence type="ECO:0000259" key="3">
    <source>
        <dbReference type="Pfam" id="PF10342"/>
    </source>
</evidence>
<dbReference type="AlphaFoldDB" id="A0A1Y1YF38"/>
<keyword evidence="5" id="KW-1185">Reference proteome</keyword>
<evidence type="ECO:0000313" key="4">
    <source>
        <dbReference type="EMBL" id="ORX96533.1"/>
    </source>
</evidence>
<gene>
    <name evidence="4" type="ORF">K493DRAFT_314474</name>
</gene>
<dbReference type="InParanoid" id="A0A1Y1YF38"/>
<name>A0A1Y1YF38_9FUNG</name>
<dbReference type="PANTHER" id="PTHR40633">
    <property type="entry name" value="MATRIX PROTEIN, PUTATIVE (AFU_ORTHOLOGUE AFUA_8G05410)-RELATED"/>
    <property type="match status" value="1"/>
</dbReference>
<dbReference type="InterPro" id="IPR052982">
    <property type="entry name" value="SRP1/TIP1-like"/>
</dbReference>
<evidence type="ECO:0000256" key="2">
    <source>
        <dbReference type="SAM" id="MobiDB-lite"/>
    </source>
</evidence>
<feature type="domain" description="Yeast cell wall synthesis Kre9/Knh1-like N-terminal" evidence="3">
    <location>
        <begin position="19"/>
        <end position="106"/>
    </location>
</feature>
<accession>A0A1Y1YF38</accession>
<keyword evidence="1" id="KW-0732">Signal</keyword>